<keyword evidence="1" id="KW-0812">Transmembrane</keyword>
<evidence type="ECO:0000256" key="1">
    <source>
        <dbReference type="SAM" id="Phobius"/>
    </source>
</evidence>
<keyword evidence="1" id="KW-1133">Transmembrane helix</keyword>
<dbReference type="RefSeq" id="WP_330161503.1">
    <property type="nucleotide sequence ID" value="NZ_BAAAJA010000063.1"/>
</dbReference>
<organism evidence="2 3">
    <name type="scientific">Nocardiopsis tropica</name>
    <dbReference type="NCBI Taxonomy" id="109330"/>
    <lineage>
        <taxon>Bacteria</taxon>
        <taxon>Bacillati</taxon>
        <taxon>Actinomycetota</taxon>
        <taxon>Actinomycetes</taxon>
        <taxon>Streptosporangiales</taxon>
        <taxon>Nocardiopsidaceae</taxon>
        <taxon>Nocardiopsis</taxon>
    </lineage>
</organism>
<reference evidence="2 3" key="1">
    <citation type="submission" date="2023-07" db="EMBL/GenBank/DDBJ databases">
        <authorList>
            <person name="Girao M."/>
            <person name="Carvalho M.F."/>
        </authorList>
    </citation>
    <scope>NUCLEOTIDE SEQUENCE [LARGE SCALE GENOMIC DNA]</scope>
    <source>
        <strain evidence="2 3">66/93</strain>
    </source>
</reference>
<gene>
    <name evidence="2" type="ORF">Q8A49_29670</name>
</gene>
<dbReference type="EMBL" id="JAUUCC010000123">
    <property type="protein sequence ID" value="MEE2054674.1"/>
    <property type="molecule type" value="Genomic_DNA"/>
</dbReference>
<feature type="transmembrane region" description="Helical" evidence="1">
    <location>
        <begin position="75"/>
        <end position="94"/>
    </location>
</feature>
<dbReference type="Proteomes" id="UP001348641">
    <property type="component" value="Unassembled WGS sequence"/>
</dbReference>
<keyword evidence="1" id="KW-0472">Membrane</keyword>
<accession>A0ABU7L0A3</accession>
<proteinExistence type="predicted"/>
<sequence length="145" mass="15151">MFGFFAIIGFVLAGFLEKKLSYSWSWMVSLGVALISSFLLYASGLSQTAVTWLEVPVGGVASAFSSITGEPLTPMVLMGVITTGAVLVTVFDLWMDHTYNPKARAALIVAPITAHGAGGWVGEFVAGIHGTGADIAMSLTANMFG</sequence>
<comment type="caution">
    <text evidence="2">The sequence shown here is derived from an EMBL/GenBank/DDBJ whole genome shotgun (WGS) entry which is preliminary data.</text>
</comment>
<evidence type="ECO:0000313" key="3">
    <source>
        <dbReference type="Proteomes" id="UP001348641"/>
    </source>
</evidence>
<protein>
    <submittedName>
        <fullName evidence="2">Uncharacterized protein</fullName>
    </submittedName>
</protein>
<feature type="transmembrane region" description="Helical" evidence="1">
    <location>
        <begin position="23"/>
        <end position="42"/>
    </location>
</feature>
<evidence type="ECO:0000313" key="2">
    <source>
        <dbReference type="EMBL" id="MEE2054674.1"/>
    </source>
</evidence>
<name>A0ABU7L0A3_9ACTN</name>